<sequence length="364" mass="40556">MTDHTSTSTAPRPAAAADPQPTDEKIDAFCHILPRTCADQLFALDHVPALANLRRRVMDIPALVDLDVRFRQMDEFPGYRQLINLAAPPPEDFGTPRSAVQYVRMANDALADLTARHPDRFAGFSAAVALTDVDAAVAELDRAVGELGAVGVQIYTHVRGHPLDEHRFAPFWARAAELDVLVQVHPCRNATWPDYPAEQRSRYEIWWTLGWEYDLSAFMARIVFGGILEHHPSLKLLIHHGGSMIPHFSGRVGPGWDQLGSRTPPEQQADIEGPPLSKRPLDYFRMFYADTALFGAPHALRCALDFFGPERVLFASDSPYDPEKGPGYIRSSIADVHRMDLAPHERTAVFAGNLRRLTTGRLLV</sequence>
<evidence type="ECO:0000259" key="3">
    <source>
        <dbReference type="Pfam" id="PF04909"/>
    </source>
</evidence>
<name>A0ABS0XJW1_9ACTN</name>
<keyword evidence="1" id="KW-0456">Lyase</keyword>
<accession>A0ABS0XJW1</accession>
<proteinExistence type="predicted"/>
<keyword evidence="5" id="KW-1185">Reference proteome</keyword>
<dbReference type="PANTHER" id="PTHR21240:SF28">
    <property type="entry name" value="ISO-OROTATE DECARBOXYLASE (EUROFUNG)"/>
    <property type="match status" value="1"/>
</dbReference>
<evidence type="ECO:0000313" key="5">
    <source>
        <dbReference type="Proteomes" id="UP000634780"/>
    </source>
</evidence>
<feature type="compositionally biased region" description="Low complexity" evidence="2">
    <location>
        <begin position="1"/>
        <end position="20"/>
    </location>
</feature>
<evidence type="ECO:0000256" key="1">
    <source>
        <dbReference type="ARBA" id="ARBA00023239"/>
    </source>
</evidence>
<organism evidence="4 5">
    <name type="scientific">Streptomyces flavofungini</name>
    <dbReference type="NCBI Taxonomy" id="68200"/>
    <lineage>
        <taxon>Bacteria</taxon>
        <taxon>Bacillati</taxon>
        <taxon>Actinomycetota</taxon>
        <taxon>Actinomycetes</taxon>
        <taxon>Kitasatosporales</taxon>
        <taxon>Streptomycetaceae</taxon>
        <taxon>Streptomyces</taxon>
    </lineage>
</organism>
<evidence type="ECO:0000256" key="2">
    <source>
        <dbReference type="SAM" id="MobiDB-lite"/>
    </source>
</evidence>
<dbReference type="InterPro" id="IPR006680">
    <property type="entry name" value="Amidohydro-rel"/>
</dbReference>
<feature type="domain" description="Amidohydrolase-related" evidence="3">
    <location>
        <begin position="30"/>
        <end position="357"/>
    </location>
</feature>
<dbReference type="RefSeq" id="WP_190120585.1">
    <property type="nucleotide sequence ID" value="NZ_BMVR01000031.1"/>
</dbReference>
<gene>
    <name evidence="4" type="ORF">JGB26_40160</name>
</gene>
<dbReference type="SUPFAM" id="SSF51556">
    <property type="entry name" value="Metallo-dependent hydrolases"/>
    <property type="match status" value="1"/>
</dbReference>
<dbReference type="Gene3D" id="3.20.20.140">
    <property type="entry name" value="Metal-dependent hydrolases"/>
    <property type="match status" value="1"/>
</dbReference>
<dbReference type="InterPro" id="IPR032466">
    <property type="entry name" value="Metal_Hydrolase"/>
</dbReference>
<dbReference type="Pfam" id="PF04909">
    <property type="entry name" value="Amidohydro_2"/>
    <property type="match status" value="1"/>
</dbReference>
<dbReference type="EMBL" id="JAEKOZ010000054">
    <property type="protein sequence ID" value="MBJ3813199.1"/>
    <property type="molecule type" value="Genomic_DNA"/>
</dbReference>
<protein>
    <submittedName>
        <fullName evidence="4">Amidohydrolase</fullName>
    </submittedName>
</protein>
<dbReference type="InterPro" id="IPR032465">
    <property type="entry name" value="ACMSD"/>
</dbReference>
<comment type="caution">
    <text evidence="4">The sequence shown here is derived from an EMBL/GenBank/DDBJ whole genome shotgun (WGS) entry which is preliminary data.</text>
</comment>
<reference evidence="4 5" key="1">
    <citation type="submission" date="2020-12" db="EMBL/GenBank/DDBJ databases">
        <title>Streptomyces typhae sp. nov., a novel endophytic actinomycete isolated from the root of cattail pollen (Typha angustifolia L.).</title>
        <authorList>
            <person name="Peng C."/>
            <person name="Liu C."/>
        </authorList>
    </citation>
    <scope>NUCLEOTIDE SEQUENCE [LARGE SCALE GENOMIC DNA]</scope>
    <source>
        <strain evidence="4 5">JCM 4753</strain>
    </source>
</reference>
<feature type="region of interest" description="Disordered" evidence="2">
    <location>
        <begin position="1"/>
        <end position="22"/>
    </location>
</feature>
<dbReference type="PANTHER" id="PTHR21240">
    <property type="entry name" value="2-AMINO-3-CARBOXYLMUCONATE-6-SEMIALDEHYDE DECARBOXYLASE"/>
    <property type="match status" value="1"/>
</dbReference>
<evidence type="ECO:0000313" key="4">
    <source>
        <dbReference type="EMBL" id="MBJ3813199.1"/>
    </source>
</evidence>
<dbReference type="Proteomes" id="UP000634780">
    <property type="component" value="Unassembled WGS sequence"/>
</dbReference>